<evidence type="ECO:0000259" key="1">
    <source>
        <dbReference type="Pfam" id="PF25273"/>
    </source>
</evidence>
<dbReference type="Proteomes" id="UP000011083">
    <property type="component" value="Unassembled WGS sequence"/>
</dbReference>
<gene>
    <name evidence="2" type="ORF">ACA1_199760</name>
</gene>
<reference evidence="2 3" key="1">
    <citation type="journal article" date="2013" name="Genome Biol.">
        <title>Genome of Acanthamoeba castellanii highlights extensive lateral gene transfer and early evolution of tyrosine kinase signaling.</title>
        <authorList>
            <person name="Clarke M."/>
            <person name="Lohan A.J."/>
            <person name="Liu B."/>
            <person name="Lagkouvardos I."/>
            <person name="Roy S."/>
            <person name="Zafar N."/>
            <person name="Bertelli C."/>
            <person name="Schilde C."/>
            <person name="Kianianmomeni A."/>
            <person name="Burglin T.R."/>
            <person name="Frech C."/>
            <person name="Turcotte B."/>
            <person name="Kopec K.O."/>
            <person name="Synnott J.M."/>
            <person name="Choo C."/>
            <person name="Paponov I."/>
            <person name="Finkler A."/>
            <person name="Soon Heng Tan C."/>
            <person name="Hutchins A.P."/>
            <person name="Weinmeier T."/>
            <person name="Rattei T."/>
            <person name="Chu J.S."/>
            <person name="Gimenez G."/>
            <person name="Irimia M."/>
            <person name="Rigden D.J."/>
            <person name="Fitzpatrick D.A."/>
            <person name="Lorenzo-Morales J."/>
            <person name="Bateman A."/>
            <person name="Chiu C.H."/>
            <person name="Tang P."/>
            <person name="Hegemann P."/>
            <person name="Fromm H."/>
            <person name="Raoult D."/>
            <person name="Greub G."/>
            <person name="Miranda-Saavedra D."/>
            <person name="Chen N."/>
            <person name="Nash P."/>
            <person name="Ginger M.L."/>
            <person name="Horn M."/>
            <person name="Schaap P."/>
            <person name="Caler L."/>
            <person name="Loftus B."/>
        </authorList>
    </citation>
    <scope>NUCLEOTIDE SEQUENCE [LARGE SCALE GENOMIC DNA]</scope>
    <source>
        <strain evidence="2 3">Neff</strain>
    </source>
</reference>
<organism evidence="2 3">
    <name type="scientific">Acanthamoeba castellanii (strain ATCC 30010 / Neff)</name>
    <dbReference type="NCBI Taxonomy" id="1257118"/>
    <lineage>
        <taxon>Eukaryota</taxon>
        <taxon>Amoebozoa</taxon>
        <taxon>Discosea</taxon>
        <taxon>Longamoebia</taxon>
        <taxon>Centramoebida</taxon>
        <taxon>Acanthamoebidae</taxon>
        <taxon>Acanthamoeba</taxon>
    </lineage>
</organism>
<dbReference type="Pfam" id="PF25273">
    <property type="entry name" value="DUF7869"/>
    <property type="match status" value="1"/>
</dbReference>
<name>L8H380_ACACF</name>
<dbReference type="InterPro" id="IPR057191">
    <property type="entry name" value="DUF7869"/>
</dbReference>
<dbReference type="KEGG" id="acan:ACA1_199760"/>
<dbReference type="GeneID" id="14920519"/>
<dbReference type="VEuPathDB" id="AmoebaDB:ACA1_199760"/>
<dbReference type="AlphaFoldDB" id="L8H380"/>
<protein>
    <recommendedName>
        <fullName evidence="1">DUF7869 domain-containing protein</fullName>
    </recommendedName>
</protein>
<proteinExistence type="predicted"/>
<sequence length="163" mass="19105">MYLHQGQFMYMLAYCHWLVLNKDIDQMFSTFVIGMKYNPWVMTVKAFKQGLQDWYSAPHLHPEPIFLLECWAIKSSLDPYIHGVQGTSRPHVFHFSCHKEDVQMLMKDYHSSASPWMGPYSFLNLSQLNTAILKDTLSALTELNNAQAMKKSYQDLSHWKCYT</sequence>
<dbReference type="EMBL" id="KB007932">
    <property type="protein sequence ID" value="ELR19692.1"/>
    <property type="molecule type" value="Genomic_DNA"/>
</dbReference>
<keyword evidence="3" id="KW-1185">Reference proteome</keyword>
<evidence type="ECO:0000313" key="3">
    <source>
        <dbReference type="Proteomes" id="UP000011083"/>
    </source>
</evidence>
<dbReference type="OrthoDB" id="10056684at2759"/>
<evidence type="ECO:0000313" key="2">
    <source>
        <dbReference type="EMBL" id="ELR19692.1"/>
    </source>
</evidence>
<feature type="domain" description="DUF7869" evidence="1">
    <location>
        <begin position="22"/>
        <end position="110"/>
    </location>
</feature>
<dbReference type="RefSeq" id="XP_004341784.1">
    <property type="nucleotide sequence ID" value="XM_004341736.1"/>
</dbReference>
<accession>L8H380</accession>